<reference evidence="1" key="1">
    <citation type="submission" date="2015-04" db="EMBL/GenBank/DDBJ databases">
        <title>The genome sequence of the plant pathogenic Rhizarian Plasmodiophora brassicae reveals insights in its biotrophic life cycle and the origin of chitin synthesis.</title>
        <authorList>
            <person name="Schwelm A."/>
            <person name="Fogelqvist J."/>
            <person name="Knaust A."/>
            <person name="Julke S."/>
            <person name="Lilja T."/>
            <person name="Dhandapani V."/>
            <person name="Bonilla-Rosso G."/>
            <person name="Karlsson M."/>
            <person name="Shevchenko A."/>
            <person name="Choi S.R."/>
            <person name="Kim H.G."/>
            <person name="Park J.Y."/>
            <person name="Lim Y.P."/>
            <person name="Ludwig-Muller J."/>
            <person name="Dixelius C."/>
        </authorList>
    </citation>
    <scope>NUCLEOTIDE SEQUENCE</scope>
    <source>
        <tissue evidence="1">Potato root galls</tissue>
    </source>
</reference>
<dbReference type="AlphaFoldDB" id="A0A0H5QEV2"/>
<feature type="non-terminal residue" evidence="1">
    <location>
        <position position="197"/>
    </location>
</feature>
<name>A0A0H5QEV2_9EUKA</name>
<sequence length="197" mass="22590">ETSSKGIGRLDAVLRAEIRTRKSSVAQVNEDVVALERRVDHDNRQNQADFNTKLIEVGAKLSARMDSLQIVFESTMRSFDGEIQRQMSVQKDCLKREIEDRQRDSDSAGSAMDECRNTISDVRRDIGSVQTGMESLVEGRFNQLLGTISDQTERQSQRDCEIRRELTEGSIRFDNERRDRQEMFRVVNGSIEEVKTN</sequence>
<dbReference type="EMBL" id="HACM01000033">
    <property type="protein sequence ID" value="CRZ00475.1"/>
    <property type="molecule type" value="Transcribed_RNA"/>
</dbReference>
<protein>
    <submittedName>
        <fullName evidence="1">Uncharacterized protein</fullName>
    </submittedName>
</protein>
<organism evidence="1">
    <name type="scientific">Spongospora subterranea</name>
    <dbReference type="NCBI Taxonomy" id="70186"/>
    <lineage>
        <taxon>Eukaryota</taxon>
        <taxon>Sar</taxon>
        <taxon>Rhizaria</taxon>
        <taxon>Endomyxa</taxon>
        <taxon>Phytomyxea</taxon>
        <taxon>Plasmodiophorida</taxon>
        <taxon>Plasmodiophoridae</taxon>
        <taxon>Spongospora</taxon>
    </lineage>
</organism>
<feature type="non-terminal residue" evidence="1">
    <location>
        <position position="1"/>
    </location>
</feature>
<accession>A0A0H5QEV2</accession>
<evidence type="ECO:0000313" key="1">
    <source>
        <dbReference type="EMBL" id="CRZ00475.1"/>
    </source>
</evidence>
<proteinExistence type="predicted"/>